<keyword evidence="5" id="KW-0378">Hydrolase</keyword>
<dbReference type="NCBIfam" id="TIGR01430">
    <property type="entry name" value="aden_deam"/>
    <property type="match status" value="1"/>
</dbReference>
<dbReference type="OrthoDB" id="105475at2"/>
<evidence type="ECO:0000256" key="2">
    <source>
        <dbReference type="ARBA" id="ARBA00006676"/>
    </source>
</evidence>
<evidence type="ECO:0000259" key="7">
    <source>
        <dbReference type="Pfam" id="PF00962"/>
    </source>
</evidence>
<dbReference type="EC" id="3.5.4.4" evidence="3"/>
<dbReference type="Gene3D" id="3.20.20.140">
    <property type="entry name" value="Metal-dependent hydrolases"/>
    <property type="match status" value="1"/>
</dbReference>
<dbReference type="InterPro" id="IPR006330">
    <property type="entry name" value="Ado/ade_deaminase"/>
</dbReference>
<comment type="cofactor">
    <cofactor evidence="1">
        <name>Zn(2+)</name>
        <dbReference type="ChEBI" id="CHEBI:29105"/>
    </cofactor>
</comment>
<evidence type="ECO:0000256" key="5">
    <source>
        <dbReference type="ARBA" id="ARBA00022801"/>
    </source>
</evidence>
<dbReference type="SUPFAM" id="SSF51556">
    <property type="entry name" value="Metallo-dependent hydrolases"/>
    <property type="match status" value="1"/>
</dbReference>
<dbReference type="Pfam" id="PF00962">
    <property type="entry name" value="A_deaminase"/>
    <property type="match status" value="1"/>
</dbReference>
<evidence type="ECO:0000313" key="9">
    <source>
        <dbReference type="Proteomes" id="UP000198891"/>
    </source>
</evidence>
<feature type="domain" description="Adenosine deaminase" evidence="7">
    <location>
        <begin position="4"/>
        <end position="322"/>
    </location>
</feature>
<dbReference type="GO" id="GO:0005829">
    <property type="term" value="C:cytosol"/>
    <property type="evidence" value="ECO:0007669"/>
    <property type="project" value="TreeGrafter"/>
</dbReference>
<dbReference type="AlphaFoldDB" id="A0A1H3Q962"/>
<accession>A0A1H3Q962</accession>
<organism evidence="8 9">
    <name type="scientific">Herbiconiux ginsengi</name>
    <dbReference type="NCBI Taxonomy" id="381665"/>
    <lineage>
        <taxon>Bacteria</taxon>
        <taxon>Bacillati</taxon>
        <taxon>Actinomycetota</taxon>
        <taxon>Actinomycetes</taxon>
        <taxon>Micrococcales</taxon>
        <taxon>Microbacteriaceae</taxon>
        <taxon>Herbiconiux</taxon>
    </lineage>
</organism>
<evidence type="ECO:0000313" key="8">
    <source>
        <dbReference type="EMBL" id="SDZ09555.1"/>
    </source>
</evidence>
<name>A0A1H3Q962_9MICO</name>
<evidence type="ECO:0000256" key="6">
    <source>
        <dbReference type="ARBA" id="ARBA00022833"/>
    </source>
</evidence>
<evidence type="ECO:0000256" key="4">
    <source>
        <dbReference type="ARBA" id="ARBA00022723"/>
    </source>
</evidence>
<dbReference type="Proteomes" id="UP000198891">
    <property type="component" value="Unassembled WGS sequence"/>
</dbReference>
<protein>
    <recommendedName>
        <fullName evidence="3">adenosine deaminase</fullName>
        <ecNumber evidence="3">3.5.4.4</ecNumber>
    </recommendedName>
</protein>
<dbReference type="STRING" id="381665.SAMN05216554_2367"/>
<dbReference type="PANTHER" id="PTHR11409:SF43">
    <property type="entry name" value="ADENOSINE DEAMINASE"/>
    <property type="match status" value="1"/>
</dbReference>
<keyword evidence="4" id="KW-0479">Metal-binding</keyword>
<dbReference type="GO" id="GO:0006154">
    <property type="term" value="P:adenosine catabolic process"/>
    <property type="evidence" value="ECO:0007669"/>
    <property type="project" value="TreeGrafter"/>
</dbReference>
<comment type="similarity">
    <text evidence="2">Belongs to the metallo-dependent hydrolases superfamily. Adenosine and AMP deaminases family.</text>
</comment>
<gene>
    <name evidence="8" type="ORF">SAMN05216554_2367</name>
</gene>
<dbReference type="PANTHER" id="PTHR11409">
    <property type="entry name" value="ADENOSINE DEAMINASE"/>
    <property type="match status" value="1"/>
</dbReference>
<evidence type="ECO:0000256" key="3">
    <source>
        <dbReference type="ARBA" id="ARBA00012784"/>
    </source>
</evidence>
<reference evidence="8 9" key="1">
    <citation type="submission" date="2016-10" db="EMBL/GenBank/DDBJ databases">
        <authorList>
            <person name="de Groot N.N."/>
        </authorList>
    </citation>
    <scope>NUCLEOTIDE SEQUENCE [LARGE SCALE GENOMIC DNA]</scope>
    <source>
        <strain evidence="8 9">CGMCC 4.3491</strain>
    </source>
</reference>
<dbReference type="GO" id="GO:0043103">
    <property type="term" value="P:hypoxanthine salvage"/>
    <property type="evidence" value="ECO:0007669"/>
    <property type="project" value="TreeGrafter"/>
</dbReference>
<dbReference type="GO" id="GO:0046103">
    <property type="term" value="P:inosine biosynthetic process"/>
    <property type="evidence" value="ECO:0007669"/>
    <property type="project" value="TreeGrafter"/>
</dbReference>
<dbReference type="EMBL" id="FNPZ01000002">
    <property type="protein sequence ID" value="SDZ09555.1"/>
    <property type="molecule type" value="Genomic_DNA"/>
</dbReference>
<evidence type="ECO:0000256" key="1">
    <source>
        <dbReference type="ARBA" id="ARBA00001947"/>
    </source>
</evidence>
<dbReference type="GO" id="GO:0046872">
    <property type="term" value="F:metal ion binding"/>
    <property type="evidence" value="ECO:0007669"/>
    <property type="project" value="UniProtKB-KW"/>
</dbReference>
<keyword evidence="6" id="KW-0862">Zinc</keyword>
<dbReference type="RefSeq" id="WP_092553684.1">
    <property type="nucleotide sequence ID" value="NZ_FNPZ01000002.1"/>
</dbReference>
<dbReference type="InterPro" id="IPR001365">
    <property type="entry name" value="A_deaminase_dom"/>
</dbReference>
<dbReference type="GO" id="GO:0004000">
    <property type="term" value="F:adenosine deaminase activity"/>
    <property type="evidence" value="ECO:0007669"/>
    <property type="project" value="UniProtKB-ARBA"/>
</dbReference>
<keyword evidence="9" id="KW-1185">Reference proteome</keyword>
<proteinExistence type="inferred from homology"/>
<sequence>MLINLHSHLEGRLRPATAAELADSLGVPTPAEGWDHALQLTGPADLTVYLQKVAASYPFFARRENIARIAREAVEDAAADGGDYLELRFGPTTHASEALPLDEVIAAACEGIAEGTAGTGMPAGIVVAALRHHSTEQNSAVARAAARFAGAGVVGFDLAGDELLHPELEPHVEPFRIARAAGLGLTCHAAESAPGHAARAAVELLGATRIGHGAHLASDPESLAWIAGEGVVVEICPTSNWYTGAIPAVSAHPGARFADAGVAVVLGDDNPVQTGSLLSGERSLLSSVLGFDEAALGRLDTVSIEAAFLDESTRIRMRDRLAAQTPAP</sequence>
<dbReference type="InterPro" id="IPR032466">
    <property type="entry name" value="Metal_Hydrolase"/>
</dbReference>